<feature type="domain" description="RNA polymerase sigma factor 70 region 4 type 2" evidence="6">
    <location>
        <begin position="133"/>
        <end position="180"/>
    </location>
</feature>
<dbReference type="AlphaFoldDB" id="A0AAJ1MJX9"/>
<dbReference type="InterPro" id="IPR039425">
    <property type="entry name" value="RNA_pol_sigma-70-like"/>
</dbReference>
<name>A0AAJ1MJX9_9SPIO</name>
<dbReference type="InterPro" id="IPR013249">
    <property type="entry name" value="RNA_pol_sigma70_r4_t2"/>
</dbReference>
<evidence type="ECO:0000256" key="2">
    <source>
        <dbReference type="ARBA" id="ARBA00023015"/>
    </source>
</evidence>
<dbReference type="InterPro" id="IPR014284">
    <property type="entry name" value="RNA_pol_sigma-70_dom"/>
</dbReference>
<dbReference type="Pfam" id="PF04542">
    <property type="entry name" value="Sigma70_r2"/>
    <property type="match status" value="1"/>
</dbReference>
<dbReference type="InterPro" id="IPR007627">
    <property type="entry name" value="RNA_pol_sigma70_r2"/>
</dbReference>
<proteinExistence type="inferred from homology"/>
<accession>A0AAJ1MJX9</accession>
<dbReference type="Pfam" id="PF08281">
    <property type="entry name" value="Sigma70_r4_2"/>
    <property type="match status" value="1"/>
</dbReference>
<feature type="domain" description="RNA polymerase sigma-70 region 2" evidence="5">
    <location>
        <begin position="33"/>
        <end position="100"/>
    </location>
</feature>
<organism evidence="7 8">
    <name type="scientific">Candidatus Thalassospirochaeta sargassi</name>
    <dbReference type="NCBI Taxonomy" id="3119039"/>
    <lineage>
        <taxon>Bacteria</taxon>
        <taxon>Pseudomonadati</taxon>
        <taxon>Spirochaetota</taxon>
        <taxon>Spirochaetia</taxon>
        <taxon>Spirochaetales</taxon>
        <taxon>Spirochaetaceae</taxon>
        <taxon>Candidatus Thalassospirochaeta</taxon>
    </lineage>
</organism>
<dbReference type="CDD" id="cd06171">
    <property type="entry name" value="Sigma70_r4"/>
    <property type="match status" value="1"/>
</dbReference>
<keyword evidence="4" id="KW-0804">Transcription</keyword>
<gene>
    <name evidence="7" type="ORF">PQJ61_05660</name>
</gene>
<evidence type="ECO:0000313" key="8">
    <source>
        <dbReference type="Proteomes" id="UP001221217"/>
    </source>
</evidence>
<keyword evidence="2" id="KW-0805">Transcription regulation</keyword>
<dbReference type="NCBIfam" id="TIGR02937">
    <property type="entry name" value="sigma70-ECF"/>
    <property type="match status" value="1"/>
</dbReference>
<comment type="caution">
    <text evidence="7">The sequence shown here is derived from an EMBL/GenBank/DDBJ whole genome shotgun (WGS) entry which is preliminary data.</text>
</comment>
<dbReference type="EMBL" id="JAQQAL010000011">
    <property type="protein sequence ID" value="MDC7226231.1"/>
    <property type="molecule type" value="Genomic_DNA"/>
</dbReference>
<protein>
    <submittedName>
        <fullName evidence="7">RNA polymerase sigma factor</fullName>
    </submittedName>
</protein>
<dbReference type="InterPro" id="IPR013324">
    <property type="entry name" value="RNA_pol_sigma_r3/r4-like"/>
</dbReference>
<dbReference type="Proteomes" id="UP001221217">
    <property type="component" value="Unassembled WGS sequence"/>
</dbReference>
<evidence type="ECO:0000313" key="7">
    <source>
        <dbReference type="EMBL" id="MDC7226231.1"/>
    </source>
</evidence>
<dbReference type="GO" id="GO:0006352">
    <property type="term" value="P:DNA-templated transcription initiation"/>
    <property type="evidence" value="ECO:0007669"/>
    <property type="project" value="InterPro"/>
</dbReference>
<dbReference type="PANTHER" id="PTHR43133:SF57">
    <property type="entry name" value="RNA POLYMERASE SIGMA-70 FACTOR"/>
    <property type="match status" value="1"/>
</dbReference>
<evidence type="ECO:0000259" key="5">
    <source>
        <dbReference type="Pfam" id="PF04542"/>
    </source>
</evidence>
<dbReference type="SUPFAM" id="SSF88946">
    <property type="entry name" value="Sigma2 domain of RNA polymerase sigma factors"/>
    <property type="match status" value="1"/>
</dbReference>
<dbReference type="GO" id="GO:0016987">
    <property type="term" value="F:sigma factor activity"/>
    <property type="evidence" value="ECO:0007669"/>
    <property type="project" value="UniProtKB-KW"/>
</dbReference>
<evidence type="ECO:0000256" key="1">
    <source>
        <dbReference type="ARBA" id="ARBA00010641"/>
    </source>
</evidence>
<keyword evidence="3" id="KW-0731">Sigma factor</keyword>
<dbReference type="Gene3D" id="1.10.1740.10">
    <property type="match status" value="1"/>
</dbReference>
<dbReference type="PANTHER" id="PTHR43133">
    <property type="entry name" value="RNA POLYMERASE ECF-TYPE SIGMA FACTO"/>
    <property type="match status" value="1"/>
</dbReference>
<sequence length="200" mass="23078">MMNMERNGKETDYDASKLAPAAAGGDSAAFGKLYELYFDRIYRYLYYRTLHRETAEDLCSKTFLKALDKLSGFKPSKGSFGSWIYRIALNSLIDHYRASSKIEFHSGVWDHPSDGDHVMDVHNKLYWEKLKPALEELPSEKRELIILRVWDDLSFREIAELTGKSEAACKMSFSRTLKFLKDSVPFSVLMMFIAFKTTVI</sequence>
<evidence type="ECO:0000256" key="4">
    <source>
        <dbReference type="ARBA" id="ARBA00023163"/>
    </source>
</evidence>
<dbReference type="SUPFAM" id="SSF88659">
    <property type="entry name" value="Sigma3 and sigma4 domains of RNA polymerase sigma factors"/>
    <property type="match status" value="1"/>
</dbReference>
<comment type="similarity">
    <text evidence="1">Belongs to the sigma-70 factor family. ECF subfamily.</text>
</comment>
<evidence type="ECO:0000259" key="6">
    <source>
        <dbReference type="Pfam" id="PF08281"/>
    </source>
</evidence>
<dbReference type="InterPro" id="IPR013325">
    <property type="entry name" value="RNA_pol_sigma_r2"/>
</dbReference>
<reference evidence="7 8" key="1">
    <citation type="submission" date="2022-12" db="EMBL/GenBank/DDBJ databases">
        <title>Metagenome assembled genome from gulf of manar.</title>
        <authorList>
            <person name="Kohli P."/>
            <person name="Pk S."/>
            <person name="Venkata Ramana C."/>
            <person name="Sasikala C."/>
        </authorList>
    </citation>
    <scope>NUCLEOTIDE SEQUENCE [LARGE SCALE GENOMIC DNA]</scope>
    <source>
        <strain evidence="7">JB008</strain>
    </source>
</reference>
<evidence type="ECO:0000256" key="3">
    <source>
        <dbReference type="ARBA" id="ARBA00023082"/>
    </source>
</evidence>
<dbReference type="Gene3D" id="1.10.10.10">
    <property type="entry name" value="Winged helix-like DNA-binding domain superfamily/Winged helix DNA-binding domain"/>
    <property type="match status" value="1"/>
</dbReference>
<dbReference type="GO" id="GO:0003677">
    <property type="term" value="F:DNA binding"/>
    <property type="evidence" value="ECO:0007669"/>
    <property type="project" value="InterPro"/>
</dbReference>
<dbReference type="InterPro" id="IPR036388">
    <property type="entry name" value="WH-like_DNA-bd_sf"/>
</dbReference>